<evidence type="ECO:0000256" key="1">
    <source>
        <dbReference type="ARBA" id="ARBA00004613"/>
    </source>
</evidence>
<dbReference type="InterPro" id="IPR039448">
    <property type="entry name" value="Beta_helix"/>
</dbReference>
<dbReference type="Gene3D" id="2.160.20.10">
    <property type="entry name" value="Single-stranded right-handed beta-helix, Pectin lyase-like"/>
    <property type="match status" value="4"/>
</dbReference>
<dbReference type="InterPro" id="IPR059226">
    <property type="entry name" value="Choice_anch_Q_dom"/>
</dbReference>
<keyword evidence="7" id="KW-1185">Reference proteome</keyword>
<dbReference type="InterPro" id="IPR011050">
    <property type="entry name" value="Pectin_lyase_fold/virulence"/>
</dbReference>
<evidence type="ECO:0000259" key="5">
    <source>
        <dbReference type="Pfam" id="PF13229"/>
    </source>
</evidence>
<dbReference type="InterPro" id="IPR012334">
    <property type="entry name" value="Pectin_lyas_fold"/>
</dbReference>
<dbReference type="SUPFAM" id="SSF51126">
    <property type="entry name" value="Pectin lyase-like"/>
    <property type="match status" value="2"/>
</dbReference>
<dbReference type="PANTHER" id="PTHR40088">
    <property type="entry name" value="PECTATE LYASE (EUROFUNG)"/>
    <property type="match status" value="1"/>
</dbReference>
<evidence type="ECO:0000256" key="2">
    <source>
        <dbReference type="ARBA" id="ARBA00022525"/>
    </source>
</evidence>
<feature type="signal peptide" evidence="4">
    <location>
        <begin position="1"/>
        <end position="19"/>
    </location>
</feature>
<reference evidence="6" key="1">
    <citation type="submission" date="2022-08" db="EMBL/GenBank/DDBJ databases">
        <title>Novel sulfate-reducing endosymbionts in the free-living metamonad Anaeramoeba.</title>
        <authorList>
            <person name="Jerlstrom-Hultqvist J."/>
            <person name="Cepicka I."/>
            <person name="Gallot-Lavallee L."/>
            <person name="Salas-Leiva D."/>
            <person name="Curtis B.A."/>
            <person name="Zahonova K."/>
            <person name="Pipaliya S."/>
            <person name="Dacks J."/>
            <person name="Roger A.J."/>
        </authorList>
    </citation>
    <scope>NUCLEOTIDE SEQUENCE</scope>
    <source>
        <strain evidence="6">Schooner1</strain>
    </source>
</reference>
<gene>
    <name evidence="6" type="ORF">M0813_09596</name>
</gene>
<feature type="chain" id="PRO_5045828965" evidence="4">
    <location>
        <begin position="20"/>
        <end position="1152"/>
    </location>
</feature>
<accession>A0ABQ8X4V5</accession>
<feature type="domain" description="Right handed beta helix" evidence="5">
    <location>
        <begin position="743"/>
        <end position="902"/>
    </location>
</feature>
<keyword evidence="6" id="KW-0456">Lyase</keyword>
<evidence type="ECO:0000313" key="6">
    <source>
        <dbReference type="EMBL" id="KAJ6227693.1"/>
    </source>
</evidence>
<comment type="caution">
    <text evidence="6">The sequence shown here is derived from an EMBL/GenBank/DDBJ whole genome shotgun (WGS) entry which is preliminary data.</text>
</comment>
<dbReference type="InterPro" id="IPR052052">
    <property type="entry name" value="Polysaccharide_Lyase_9"/>
</dbReference>
<dbReference type="Pfam" id="PF13229">
    <property type="entry name" value="Beta_helix"/>
    <property type="match status" value="1"/>
</dbReference>
<dbReference type="InterPro" id="IPR006626">
    <property type="entry name" value="PbH1"/>
</dbReference>
<name>A0ABQ8X4V5_9EUKA</name>
<evidence type="ECO:0000256" key="3">
    <source>
        <dbReference type="ARBA" id="ARBA00022729"/>
    </source>
</evidence>
<keyword evidence="3 4" id="KW-0732">Signal</keyword>
<protein>
    <submittedName>
        <fullName evidence="6">Pectate lyase (Eurofung)</fullName>
    </submittedName>
</protein>
<dbReference type="EMBL" id="JAOAOG010000333">
    <property type="protein sequence ID" value="KAJ6227693.1"/>
    <property type="molecule type" value="Genomic_DNA"/>
</dbReference>
<dbReference type="GO" id="GO:0016829">
    <property type="term" value="F:lyase activity"/>
    <property type="evidence" value="ECO:0007669"/>
    <property type="project" value="UniProtKB-KW"/>
</dbReference>
<evidence type="ECO:0000313" key="7">
    <source>
        <dbReference type="Proteomes" id="UP001150062"/>
    </source>
</evidence>
<organism evidence="6 7">
    <name type="scientific">Anaeramoeba flamelloides</name>
    <dbReference type="NCBI Taxonomy" id="1746091"/>
    <lineage>
        <taxon>Eukaryota</taxon>
        <taxon>Metamonada</taxon>
        <taxon>Anaeramoebidae</taxon>
        <taxon>Anaeramoeba</taxon>
    </lineage>
</organism>
<dbReference type="Proteomes" id="UP001150062">
    <property type="component" value="Unassembled WGS sequence"/>
</dbReference>
<sequence>MKTIFTLLFFVLFISQCYCAIELLDFDGELKGEYSTIQEAVNAISEAGDQVVIPGGHYYEVVDVSNKDFGTEDKPIIIKAKDSETVIIDGAYQPLTESGNGLWGNSDVFGSGYYMADFSEKECPSNYYAYATFSPPDQRLLWTYGSEENMEEFFAGQGVYYDSTTEYVHIKLKDDEDPNDVELYINCKWTLQISNCHHLTVSDIDVRNGRRALIISKSLNTKIDSCDIWGYLNGISVRYDSTNYTTISNNLVVQNRDPDWWWSDVKSIYPKTMESSAISISAGIHNTIANNEVKGWFNGIIAYNPTETNNYYLKIYQNTIHDIYDDALEPELYCKNVEIYNNIVYDSFVAISIAPCEGPMYVYRNILISDKKIIYNKEDNKTGNPYTVKLNSAQDYTPTKIYFYHNTVFSDGAAYSGATEDYKNFDHQWYNNIFYSTGKIQTTLMYRSGLKSDGIDWNGNLYYIDVEPGTVNYFKYFNSYTDDTRYYSLEEALAGNGKGTGWETDGISGEDPLFTDLEALPIQDFTLQKKSPAIDAAVEVPYIFPDISKKCGDKFDIGAYEYTGNNDCEDDDDDTIADFDGELKGEYSTIQEAVNAISEAGDQVVIPGGHYYEVVDVSNKDFGTEDKPIIIKAKDSETVIIDGAYQPLTESGNGLWGNSDVFGSGYYMADFSEKECPSSYMVYGTNDDQLLLWTYGTEENMEEFFAGQGVYYDSTTEYVHIKLKDDEDPNDVELYLNCYWTFHVSTATYLTIENLEFRNGQRTVLLDRCTNCVLKGSTINGYNTGLRLRYAESNNVLIEKNVVKQSRDPEWWWSDVKSISPKTMESTAITLDAGNDNKIANNEIIGWFNGVAYSVDDAELNNNLKIYGNKIHEIYDDAIEPEGYCTNCEIYNNIVYDAFVSISMAPVVGPLYVYRNIFISDKVIKYDKPNNETLNPFAMKFNHGMSPDASKIYFYHNTVFSQGKVYNGPYEDQKLSNCNFYNNIFYSDGTYPTYILERSGLKSDGIDYNGNLYYIDVEQGTQYYFKYYNSYSLDTRYYSLEEALEGNAKGTGWETDGISGEDPLFRDLEASPIKDFTLQKKSPAIDAAVVLPNDYPTIIKKCGDKFDIGAYEYTGNDDCEDDDDDDDTDTASSASKNLFGLILFVFFLFIFC</sequence>
<dbReference type="PANTHER" id="PTHR40088:SF2">
    <property type="entry name" value="SECRETED SUGAR HYDROLASE"/>
    <property type="match status" value="1"/>
</dbReference>
<comment type="subcellular location">
    <subcellularLocation>
        <location evidence="1">Secreted</location>
    </subcellularLocation>
</comment>
<dbReference type="SMART" id="SM00710">
    <property type="entry name" value="PbH1"/>
    <property type="match status" value="12"/>
</dbReference>
<dbReference type="NCBIfam" id="NF041518">
    <property type="entry name" value="choice_anch_Q"/>
    <property type="match status" value="2"/>
</dbReference>
<keyword evidence="2" id="KW-0964">Secreted</keyword>
<proteinExistence type="predicted"/>
<evidence type="ECO:0000256" key="4">
    <source>
        <dbReference type="SAM" id="SignalP"/>
    </source>
</evidence>